<evidence type="ECO:0000313" key="4">
    <source>
        <dbReference type="Proteomes" id="UP000037558"/>
    </source>
</evidence>
<evidence type="ECO:0000313" key="3">
    <source>
        <dbReference type="EMBL" id="KOO46371.1"/>
    </source>
</evidence>
<dbReference type="SUPFAM" id="SSF110395">
    <property type="entry name" value="CutC-like"/>
    <property type="match status" value="1"/>
</dbReference>
<protein>
    <recommendedName>
        <fullName evidence="2">PF03932 family protein CutC</fullName>
    </recommendedName>
</protein>
<dbReference type="PANTHER" id="PTHR12598">
    <property type="entry name" value="COPPER HOMEOSTASIS PROTEIN CUTC"/>
    <property type="match status" value="1"/>
</dbReference>
<dbReference type="OrthoDB" id="9815677at2"/>
<dbReference type="Gene3D" id="3.20.20.380">
    <property type="entry name" value="Copper homeostasis (CutC) domain"/>
    <property type="match status" value="1"/>
</dbReference>
<dbReference type="RefSeq" id="WP_053401454.1">
    <property type="nucleotide sequence ID" value="NZ_JAUKEN010000001.1"/>
</dbReference>
<name>A0A0M0L5M0_9BACI</name>
<dbReference type="PATRIC" id="fig|284581.3.peg.2313"/>
<comment type="subcellular location">
    <subcellularLocation>
        <location evidence="2">Cytoplasm</location>
    </subcellularLocation>
</comment>
<evidence type="ECO:0000256" key="1">
    <source>
        <dbReference type="ARBA" id="ARBA00007768"/>
    </source>
</evidence>
<dbReference type="Proteomes" id="UP000037558">
    <property type="component" value="Unassembled WGS sequence"/>
</dbReference>
<accession>A0A0M0L5M0</accession>
<dbReference type="STRING" id="284581.AMD01_11045"/>
<dbReference type="AlphaFoldDB" id="A0A0M0L5M0"/>
<dbReference type="Pfam" id="PF03932">
    <property type="entry name" value="CutC"/>
    <property type="match status" value="1"/>
</dbReference>
<dbReference type="InterPro" id="IPR005627">
    <property type="entry name" value="CutC-like"/>
</dbReference>
<dbReference type="PANTHER" id="PTHR12598:SF0">
    <property type="entry name" value="COPPER HOMEOSTASIS PROTEIN CUTC HOMOLOG"/>
    <property type="match status" value="1"/>
</dbReference>
<organism evidence="3 4">
    <name type="scientific">Priestia koreensis</name>
    <dbReference type="NCBI Taxonomy" id="284581"/>
    <lineage>
        <taxon>Bacteria</taxon>
        <taxon>Bacillati</taxon>
        <taxon>Bacillota</taxon>
        <taxon>Bacilli</taxon>
        <taxon>Bacillales</taxon>
        <taxon>Bacillaceae</taxon>
        <taxon>Priestia</taxon>
    </lineage>
</organism>
<dbReference type="GO" id="GO:0005507">
    <property type="term" value="F:copper ion binding"/>
    <property type="evidence" value="ECO:0007669"/>
    <property type="project" value="TreeGrafter"/>
</dbReference>
<sequence>MILEIGATTLLDAILAEENGADRIELSSGMVDGGYTPSYGLMEKVMEQVKIPVHIVVRPHNQTFVYNKDDLDTMRRDIQLAKELGVKGIIIGCLTEEKEIDVHVLSQLLSEADGLDVTFSHAFDQVRDQEEALEALQHFPQIKRVTTSGSDKTALAGIPQIKKLLRRLQGQPLTLVGSKGLKPENMKPFLEVTKLTEVRLGAGVRVNCQYTQPINPKSVQAARQLCDKLK</sequence>
<proteinExistence type="inferred from homology"/>
<dbReference type="EMBL" id="LILC01000013">
    <property type="protein sequence ID" value="KOO46371.1"/>
    <property type="molecule type" value="Genomic_DNA"/>
</dbReference>
<comment type="caution">
    <text evidence="2">Once thought to be involved in copper homeostasis, experiments in E.coli have shown this is not the case.</text>
</comment>
<comment type="similarity">
    <text evidence="1 2">Belongs to the CutC family.</text>
</comment>
<keyword evidence="2" id="KW-0963">Cytoplasm</keyword>
<dbReference type="InterPro" id="IPR036822">
    <property type="entry name" value="CutC-like_dom_sf"/>
</dbReference>
<reference evidence="4" key="1">
    <citation type="submission" date="2015-08" db="EMBL/GenBank/DDBJ databases">
        <title>Fjat-14210 dsm16467.</title>
        <authorList>
            <person name="Liu B."/>
            <person name="Wang J."/>
            <person name="Zhu Y."/>
            <person name="Liu G."/>
            <person name="Chen Q."/>
            <person name="Chen Z."/>
            <person name="Lan J."/>
            <person name="Che J."/>
            <person name="Ge C."/>
            <person name="Shi H."/>
            <person name="Pan Z."/>
            <person name="Liu X."/>
        </authorList>
    </citation>
    <scope>NUCLEOTIDE SEQUENCE [LARGE SCALE GENOMIC DNA]</scope>
    <source>
        <strain evidence="4">DSM 16467</strain>
    </source>
</reference>
<keyword evidence="4" id="KW-1185">Reference proteome</keyword>
<evidence type="ECO:0000256" key="2">
    <source>
        <dbReference type="HAMAP-Rule" id="MF_00795"/>
    </source>
</evidence>
<dbReference type="HAMAP" id="MF_00795">
    <property type="entry name" value="CutC"/>
    <property type="match status" value="1"/>
</dbReference>
<comment type="caution">
    <text evidence="3">The sequence shown here is derived from an EMBL/GenBank/DDBJ whole genome shotgun (WGS) entry which is preliminary data.</text>
</comment>
<dbReference type="GO" id="GO:0005737">
    <property type="term" value="C:cytoplasm"/>
    <property type="evidence" value="ECO:0007669"/>
    <property type="project" value="UniProtKB-SubCell"/>
</dbReference>
<gene>
    <name evidence="2" type="primary">cutC</name>
    <name evidence="3" type="ORF">AMD01_11045</name>
</gene>